<feature type="transmembrane region" description="Helical" evidence="6">
    <location>
        <begin position="95"/>
        <end position="115"/>
    </location>
</feature>
<organism evidence="8 9">
    <name type="scientific">Potamilus streckersoni</name>
    <dbReference type="NCBI Taxonomy" id="2493646"/>
    <lineage>
        <taxon>Eukaryota</taxon>
        <taxon>Metazoa</taxon>
        <taxon>Spiralia</taxon>
        <taxon>Lophotrochozoa</taxon>
        <taxon>Mollusca</taxon>
        <taxon>Bivalvia</taxon>
        <taxon>Autobranchia</taxon>
        <taxon>Heteroconchia</taxon>
        <taxon>Palaeoheterodonta</taxon>
        <taxon>Unionida</taxon>
        <taxon>Unionoidea</taxon>
        <taxon>Unionidae</taxon>
        <taxon>Ambleminae</taxon>
        <taxon>Lampsilini</taxon>
        <taxon>Potamilus</taxon>
    </lineage>
</organism>
<dbReference type="Pfam" id="PF00001">
    <property type="entry name" value="7tm_1"/>
    <property type="match status" value="1"/>
</dbReference>
<dbReference type="EMBL" id="JAEAOA010001942">
    <property type="protein sequence ID" value="KAK3581295.1"/>
    <property type="molecule type" value="Genomic_DNA"/>
</dbReference>
<feature type="transmembrane region" description="Helical" evidence="6">
    <location>
        <begin position="181"/>
        <end position="201"/>
    </location>
</feature>
<dbReference type="PANTHER" id="PTHR46641">
    <property type="entry name" value="FMRFAMIDE RECEPTOR-RELATED"/>
    <property type="match status" value="1"/>
</dbReference>
<dbReference type="InterPro" id="IPR000276">
    <property type="entry name" value="GPCR_Rhodpsn"/>
</dbReference>
<feature type="transmembrane region" description="Helical" evidence="6">
    <location>
        <begin position="332"/>
        <end position="349"/>
    </location>
</feature>
<evidence type="ECO:0000256" key="1">
    <source>
        <dbReference type="ARBA" id="ARBA00004370"/>
    </source>
</evidence>
<dbReference type="PANTHER" id="PTHR46641:SF2">
    <property type="entry name" value="FMRFAMIDE RECEPTOR"/>
    <property type="match status" value="1"/>
</dbReference>
<keyword evidence="9" id="KW-1185">Reference proteome</keyword>
<feature type="region of interest" description="Disordered" evidence="5">
    <location>
        <begin position="435"/>
        <end position="469"/>
    </location>
</feature>
<feature type="transmembrane region" description="Helical" evidence="6">
    <location>
        <begin position="58"/>
        <end position="83"/>
    </location>
</feature>
<proteinExistence type="predicted"/>
<dbReference type="Proteomes" id="UP001195483">
    <property type="component" value="Unassembled WGS sequence"/>
</dbReference>
<evidence type="ECO:0000313" key="9">
    <source>
        <dbReference type="Proteomes" id="UP001195483"/>
    </source>
</evidence>
<dbReference type="CDD" id="cd14978">
    <property type="entry name" value="7tmA_FMRFamide_R-like"/>
    <property type="match status" value="1"/>
</dbReference>
<reference evidence="8" key="3">
    <citation type="submission" date="2023-05" db="EMBL/GenBank/DDBJ databases">
        <authorList>
            <person name="Smith C.H."/>
        </authorList>
    </citation>
    <scope>NUCLEOTIDE SEQUENCE</scope>
    <source>
        <strain evidence="8">CHS0354</strain>
        <tissue evidence="8">Mantle</tissue>
    </source>
</reference>
<dbReference type="PRINTS" id="PR00237">
    <property type="entry name" value="GPCRRHODOPSN"/>
</dbReference>
<comment type="caution">
    <text evidence="8">The sequence shown here is derived from an EMBL/GenBank/DDBJ whole genome shotgun (WGS) entry which is preliminary data.</text>
</comment>
<dbReference type="AlphaFoldDB" id="A0AAE0VLP0"/>
<evidence type="ECO:0000256" key="6">
    <source>
        <dbReference type="SAM" id="Phobius"/>
    </source>
</evidence>
<reference evidence="8" key="1">
    <citation type="journal article" date="2021" name="Genome Biol. Evol.">
        <title>A High-Quality Reference Genome for a Parasitic Bivalve with Doubly Uniparental Inheritance (Bivalvia: Unionida).</title>
        <authorList>
            <person name="Smith C.H."/>
        </authorList>
    </citation>
    <scope>NUCLEOTIDE SEQUENCE</scope>
    <source>
        <strain evidence="8">CHS0354</strain>
    </source>
</reference>
<feature type="domain" description="G-protein coupled receptors family 1 profile" evidence="7">
    <location>
        <begin position="75"/>
        <end position="346"/>
    </location>
</feature>
<keyword evidence="3 6" id="KW-1133">Transmembrane helix</keyword>
<dbReference type="GO" id="GO:0004930">
    <property type="term" value="F:G protein-coupled receptor activity"/>
    <property type="evidence" value="ECO:0007669"/>
    <property type="project" value="InterPro"/>
</dbReference>
<evidence type="ECO:0000259" key="7">
    <source>
        <dbReference type="PROSITE" id="PS50262"/>
    </source>
</evidence>
<evidence type="ECO:0000256" key="4">
    <source>
        <dbReference type="ARBA" id="ARBA00023136"/>
    </source>
</evidence>
<dbReference type="SUPFAM" id="SSF81321">
    <property type="entry name" value="Family A G protein-coupled receptor-like"/>
    <property type="match status" value="1"/>
</dbReference>
<dbReference type="Gene3D" id="1.20.1070.10">
    <property type="entry name" value="Rhodopsin 7-helix transmembrane proteins"/>
    <property type="match status" value="1"/>
</dbReference>
<feature type="transmembrane region" description="Helical" evidence="6">
    <location>
        <begin position="135"/>
        <end position="160"/>
    </location>
</feature>
<accession>A0AAE0VLP0</accession>
<keyword evidence="4 6" id="KW-0472">Membrane</keyword>
<evidence type="ECO:0000256" key="3">
    <source>
        <dbReference type="ARBA" id="ARBA00022989"/>
    </source>
</evidence>
<evidence type="ECO:0000256" key="5">
    <source>
        <dbReference type="SAM" id="MobiDB-lite"/>
    </source>
</evidence>
<gene>
    <name evidence="8" type="ORF">CHS0354_033029</name>
</gene>
<protein>
    <recommendedName>
        <fullName evidence="7">G-protein coupled receptors family 1 profile domain-containing protein</fullName>
    </recommendedName>
</protein>
<evidence type="ECO:0000256" key="2">
    <source>
        <dbReference type="ARBA" id="ARBA00022692"/>
    </source>
</evidence>
<comment type="subcellular location">
    <subcellularLocation>
        <location evidence="1">Membrane</location>
    </subcellularLocation>
</comment>
<dbReference type="GO" id="GO:0016020">
    <property type="term" value="C:membrane"/>
    <property type="evidence" value="ECO:0007669"/>
    <property type="project" value="UniProtKB-SubCell"/>
</dbReference>
<dbReference type="InterPro" id="IPR017452">
    <property type="entry name" value="GPCR_Rhodpsn_7TM"/>
</dbReference>
<reference evidence="8" key="2">
    <citation type="journal article" date="2021" name="Genome Biol. Evol.">
        <title>Developing a high-quality reference genome for a parasitic bivalve with doubly uniparental inheritance (Bivalvia: Unionida).</title>
        <authorList>
            <person name="Smith C.H."/>
        </authorList>
    </citation>
    <scope>NUCLEOTIDE SEQUENCE</scope>
    <source>
        <strain evidence="8">CHS0354</strain>
        <tissue evidence="8">Mantle</tissue>
    </source>
</reference>
<name>A0AAE0VLP0_9BIVA</name>
<feature type="transmembrane region" description="Helical" evidence="6">
    <location>
        <begin position="242"/>
        <end position="267"/>
    </location>
</feature>
<sequence length="499" mass="57109">MPTNGQLLNNVPVTSMDAQALNLICEQFNIFNISDICNHTVSAAGFDEEFYEKALLNYYLMGIGGTFVSCLGIICNILSVVVLTQRVMNSSTYSYLSSLAVCDTLVLILTMLILLKDTQHPQKGSLLWPEPYYAYMFPIIHPAAITLQVTSVWLTLAFTVDRYIMICHPFNAEKMCNVSRARKVIIGLYIMGIIINIPRYLEYKTVTDEIPASDGSGLKSYILYRLTDIGANKLFREIVHSWLYLICVCGIPFFTLAVLNSFLMYAVHMSRKRGKQINAREKRRNDTTVMLIGVVVIFLICQGPALISRMIWAFNMTAASQWPFHVMNEVGNFLIIINSAINILPYYFFGKKFRKEFWRLFCVCFFNKDELRRLTRSLSFSIDNHRHVSVGSNIAAAELNGFHHPNEQYNSCFRDTIATPLIQFSKDQRDYILPTPFDNKSNKDTDNPSPKAPSQMPERDPQRNTSQCSLRVSWEMDNNKNQKYNLSTAVEDFEDLKIM</sequence>
<dbReference type="InterPro" id="IPR052954">
    <property type="entry name" value="GPCR-Ligand_Int"/>
</dbReference>
<feature type="transmembrane region" description="Helical" evidence="6">
    <location>
        <begin position="288"/>
        <end position="312"/>
    </location>
</feature>
<keyword evidence="2 6" id="KW-0812">Transmembrane</keyword>
<evidence type="ECO:0000313" key="8">
    <source>
        <dbReference type="EMBL" id="KAK3581295.1"/>
    </source>
</evidence>
<dbReference type="PROSITE" id="PS50262">
    <property type="entry name" value="G_PROTEIN_RECEP_F1_2"/>
    <property type="match status" value="1"/>
</dbReference>